<reference evidence="2 3" key="1">
    <citation type="submission" date="2017-04" db="EMBL/GenBank/DDBJ databases">
        <authorList>
            <person name="Afonso C.L."/>
            <person name="Miller P.J."/>
            <person name="Scott M.A."/>
            <person name="Spackman E."/>
            <person name="Goraichik I."/>
            <person name="Dimitrov K.M."/>
            <person name="Suarez D.L."/>
            <person name="Swayne D.E."/>
        </authorList>
    </citation>
    <scope>NUCLEOTIDE SEQUENCE [LARGE SCALE GENOMIC DNA]</scope>
    <source>
        <strain evidence="2 3">DSM 13146</strain>
    </source>
</reference>
<dbReference type="Proteomes" id="UP000192783">
    <property type="component" value="Unassembled WGS sequence"/>
</dbReference>
<dbReference type="RefSeq" id="WP_084057419.1">
    <property type="nucleotide sequence ID" value="NZ_FWXF01000007.1"/>
</dbReference>
<evidence type="ECO:0000313" key="3">
    <source>
        <dbReference type="Proteomes" id="UP000192783"/>
    </source>
</evidence>
<organism evidence="2 3">
    <name type="scientific">Desulfacinum hydrothermale DSM 13146</name>
    <dbReference type="NCBI Taxonomy" id="1121390"/>
    <lineage>
        <taxon>Bacteria</taxon>
        <taxon>Pseudomonadati</taxon>
        <taxon>Thermodesulfobacteriota</taxon>
        <taxon>Syntrophobacteria</taxon>
        <taxon>Syntrophobacterales</taxon>
        <taxon>Syntrophobacteraceae</taxon>
        <taxon>Desulfacinum</taxon>
    </lineage>
</organism>
<dbReference type="OrthoDB" id="5516605at2"/>
<feature type="coiled-coil region" evidence="1">
    <location>
        <begin position="42"/>
        <end position="73"/>
    </location>
</feature>
<protein>
    <submittedName>
        <fullName evidence="2">Uncharacterized protein</fullName>
    </submittedName>
</protein>
<proteinExistence type="predicted"/>
<gene>
    <name evidence="2" type="ORF">SAMN02746041_01670</name>
</gene>
<evidence type="ECO:0000256" key="1">
    <source>
        <dbReference type="SAM" id="Coils"/>
    </source>
</evidence>
<dbReference type="AlphaFoldDB" id="A0A1W1XI17"/>
<dbReference type="EMBL" id="FWXF01000007">
    <property type="protein sequence ID" value="SMC23148.1"/>
    <property type="molecule type" value="Genomic_DNA"/>
</dbReference>
<keyword evidence="3" id="KW-1185">Reference proteome</keyword>
<accession>A0A1W1XI17</accession>
<name>A0A1W1XI17_9BACT</name>
<sequence length="149" mass="17200">MGKYFDVQVRTAEDDPSETILEVRVSLEGTETGQVLTTCRTLDQLSQLAEVLRREAELLVDQAGEALRELESRPRDEEMDLAPEEVWKQMEAAASEEDMFRYFNALSEDKRRQVAEYILTQVSMFKGRGPVFAEHYNIVEHTLDEEKLL</sequence>
<keyword evidence="1" id="KW-0175">Coiled coil</keyword>
<evidence type="ECO:0000313" key="2">
    <source>
        <dbReference type="EMBL" id="SMC23148.1"/>
    </source>
</evidence>